<dbReference type="OrthoDB" id="10030887at2759"/>
<comment type="caution">
    <text evidence="1">The sequence shown here is derived from an EMBL/GenBank/DDBJ whole genome shotgun (WGS) entry which is preliminary data.</text>
</comment>
<dbReference type="AlphaFoldDB" id="A0A815KB29"/>
<organism evidence="1 2">
    <name type="scientific">Adineta ricciae</name>
    <name type="common">Rotifer</name>
    <dbReference type="NCBI Taxonomy" id="249248"/>
    <lineage>
        <taxon>Eukaryota</taxon>
        <taxon>Metazoa</taxon>
        <taxon>Spiralia</taxon>
        <taxon>Gnathifera</taxon>
        <taxon>Rotifera</taxon>
        <taxon>Eurotatoria</taxon>
        <taxon>Bdelloidea</taxon>
        <taxon>Adinetida</taxon>
        <taxon>Adinetidae</taxon>
        <taxon>Adineta</taxon>
    </lineage>
</organism>
<reference evidence="1" key="1">
    <citation type="submission" date="2021-02" db="EMBL/GenBank/DDBJ databases">
        <authorList>
            <person name="Nowell W R."/>
        </authorList>
    </citation>
    <scope>NUCLEOTIDE SEQUENCE</scope>
</reference>
<proteinExistence type="predicted"/>
<name>A0A815KB29_ADIRI</name>
<dbReference type="EMBL" id="CAJNOJ010000311">
    <property type="protein sequence ID" value="CAF1390507.1"/>
    <property type="molecule type" value="Genomic_DNA"/>
</dbReference>
<gene>
    <name evidence="1" type="ORF">EDS130_LOCUS35441</name>
</gene>
<sequence length="155" mass="17531">MCLINTIVPMIVKLNSLLKLCQTLRDELWPLLESSSPIEDADLSCFDSDENIRQCGLVSRPGICQAAQRLRRNSRTKRGCNNQLYTNGKSVTAYDFGSFEIRCNRSLCDGPLTFQAVKDVMFKYNITKTVDGQLSQGIRHSLSFIFVILIIIHLI</sequence>
<dbReference type="Proteomes" id="UP000663852">
    <property type="component" value="Unassembled WGS sequence"/>
</dbReference>
<evidence type="ECO:0000313" key="1">
    <source>
        <dbReference type="EMBL" id="CAF1390507.1"/>
    </source>
</evidence>
<evidence type="ECO:0000313" key="2">
    <source>
        <dbReference type="Proteomes" id="UP000663852"/>
    </source>
</evidence>
<accession>A0A815KB29</accession>
<protein>
    <submittedName>
        <fullName evidence="1">Uncharacterized protein</fullName>
    </submittedName>
</protein>